<organism evidence="2 3">
    <name type="scientific">Hylemonella gracilis str. Niagara R</name>
    <dbReference type="NCBI Taxonomy" id="1458275"/>
    <lineage>
        <taxon>Bacteria</taxon>
        <taxon>Pseudomonadati</taxon>
        <taxon>Pseudomonadota</taxon>
        <taxon>Betaproteobacteria</taxon>
        <taxon>Burkholderiales</taxon>
        <taxon>Comamonadaceae</taxon>
        <taxon>Hylemonella</taxon>
    </lineage>
</organism>
<evidence type="ECO:0000256" key="1">
    <source>
        <dbReference type="SAM" id="MobiDB-lite"/>
    </source>
</evidence>
<dbReference type="AlphaFoldDB" id="A0A016XFK2"/>
<dbReference type="STRING" id="1458275.AZ34_07195"/>
<evidence type="ECO:0000313" key="2">
    <source>
        <dbReference type="EMBL" id="EYC50879.1"/>
    </source>
</evidence>
<dbReference type="Gene3D" id="3.40.50.450">
    <property type="match status" value="1"/>
</dbReference>
<name>A0A016XFK2_9BURK</name>
<accession>A0A016XFK2</accession>
<reference evidence="2 3" key="1">
    <citation type="submission" date="2014-02" db="EMBL/GenBank/DDBJ databases">
        <title>Draft Genome of Hylemonella gracilis isolated from the Niagara River.</title>
        <authorList>
            <person name="Pawlowski D.R."/>
            <person name="Koudelka G.B."/>
        </authorList>
    </citation>
    <scope>NUCLEOTIDE SEQUENCE [LARGE SCALE GENOMIC DNA]</scope>
    <source>
        <strain evidence="2 3">Niagara R</strain>
    </source>
</reference>
<dbReference type="RefSeq" id="WP_035606402.1">
    <property type="nucleotide sequence ID" value="NZ_JEMG01000001.1"/>
</dbReference>
<dbReference type="EMBL" id="JEMG01000001">
    <property type="protein sequence ID" value="EYC50879.1"/>
    <property type="molecule type" value="Genomic_DNA"/>
</dbReference>
<dbReference type="Proteomes" id="UP000023268">
    <property type="component" value="Unassembled WGS sequence"/>
</dbReference>
<comment type="caution">
    <text evidence="2">The sequence shown here is derived from an EMBL/GenBank/DDBJ whole genome shotgun (WGS) entry which is preliminary data.</text>
</comment>
<proteinExistence type="predicted"/>
<feature type="region of interest" description="Disordered" evidence="1">
    <location>
        <begin position="237"/>
        <end position="259"/>
    </location>
</feature>
<dbReference type="eggNOG" id="COG2110">
    <property type="taxonomic scope" value="Bacteria"/>
</dbReference>
<sequence>MAAKTCFVVMAIGEQNTSGGVVSAVELRTKYDDLIKEAILKARPGLDVVRADDVSLPGTITTDIISRIMHSDYVVADVTYPNPNVFYELGLRHACRTGTVIIRDKEGPRVPFDIAHLRYVEYENTTTGLKQLSAQLVTYFDHFDRDPTRPDNHFQEFAKLTNYSFPDYRREDPVEPEMQAFMNILEAPEIMNLILKQQAGDSMDEAEIFRAVIANPKVAQPLVQALYKSGQISLGNSGGKPLGVSRQRSQPTNRKSRKK</sequence>
<protein>
    <submittedName>
        <fullName evidence="2">Uncharacterized protein</fullName>
    </submittedName>
</protein>
<gene>
    <name evidence="2" type="ORF">AZ34_07195</name>
</gene>
<evidence type="ECO:0000313" key="3">
    <source>
        <dbReference type="Proteomes" id="UP000023268"/>
    </source>
</evidence>